<dbReference type="RefSeq" id="WP_221285137.1">
    <property type="nucleotide sequence ID" value="NZ_JACHFD010000011.1"/>
</dbReference>
<evidence type="ECO:0000259" key="2">
    <source>
        <dbReference type="Pfam" id="PF00768"/>
    </source>
</evidence>
<gene>
    <name evidence="3" type="ORF">HNR46_002452</name>
</gene>
<dbReference type="GO" id="GO:0009002">
    <property type="term" value="F:serine-type D-Ala-D-Ala carboxypeptidase activity"/>
    <property type="evidence" value="ECO:0007669"/>
    <property type="project" value="InterPro"/>
</dbReference>
<dbReference type="Gene3D" id="3.40.710.10">
    <property type="entry name" value="DD-peptidase/beta-lactamase superfamily"/>
    <property type="match status" value="1"/>
</dbReference>
<dbReference type="EMBL" id="JACHFD010000011">
    <property type="protein sequence ID" value="MBB5352209.1"/>
    <property type="molecule type" value="Genomic_DNA"/>
</dbReference>
<accession>A0A840VEF3</accession>
<comment type="caution">
    <text evidence="3">The sequence shown here is derived from an EMBL/GenBank/DDBJ whole genome shotgun (WGS) entry which is preliminary data.</text>
</comment>
<dbReference type="PANTHER" id="PTHR21581">
    <property type="entry name" value="D-ALANYL-D-ALANINE CARBOXYPEPTIDASE"/>
    <property type="match status" value="1"/>
</dbReference>
<dbReference type="PANTHER" id="PTHR21581:SF26">
    <property type="entry name" value="D-ALANYL-D-ALANINE ENDOPEPTIDASE"/>
    <property type="match status" value="1"/>
</dbReference>
<name>A0A840VEF3_9BACT</name>
<feature type="signal peptide" evidence="1">
    <location>
        <begin position="1"/>
        <end position="21"/>
    </location>
</feature>
<sequence length="317" mass="33575">MMKRLLVVLMAVLAPLISANAQEAVMVVEAHSGKVLIGKNSTVKRPVASLTKVATAVLVVDWAEAAGVDLATREVVVPNSVAGLGGSNPMRLVPGDRLTALDALFSAMLGSDNAAAQTLAHDVGIEFLRREGRQGDPVAAFVAQMNHLAEALTMRKTHFVNPHGLEAQGSVGLSTAADIAKLSIYAMRRPGVTFVTRQSSRQVKVRGAAGERAFTVKNTNELVSEHIIGVKTGTTAGAGECLAISSEREPMVRAKADGSKGVTPRRLIVVLLNTQDRFGRAKGLVQQGWGLYDGWVAHGAPVNDREREILTVPDPRG</sequence>
<keyword evidence="4" id="KW-1185">Reference proteome</keyword>
<keyword evidence="1" id="KW-0732">Signal</keyword>
<reference evidence="3 4" key="1">
    <citation type="submission" date="2020-08" db="EMBL/GenBank/DDBJ databases">
        <title>Genomic Encyclopedia of Type Strains, Phase IV (KMG-IV): sequencing the most valuable type-strain genomes for metagenomic binning, comparative biology and taxonomic classification.</title>
        <authorList>
            <person name="Goeker M."/>
        </authorList>
    </citation>
    <scope>NUCLEOTIDE SEQUENCE [LARGE SCALE GENOMIC DNA]</scope>
    <source>
        <strain evidence="3 4">YC6886</strain>
    </source>
</reference>
<keyword evidence="3" id="KW-0121">Carboxypeptidase</keyword>
<dbReference type="SUPFAM" id="SSF56601">
    <property type="entry name" value="beta-lactamase/transpeptidase-like"/>
    <property type="match status" value="1"/>
</dbReference>
<dbReference type="InterPro" id="IPR001967">
    <property type="entry name" value="Peptidase_S11_N"/>
</dbReference>
<evidence type="ECO:0000256" key="1">
    <source>
        <dbReference type="SAM" id="SignalP"/>
    </source>
</evidence>
<evidence type="ECO:0000313" key="4">
    <source>
        <dbReference type="Proteomes" id="UP000557717"/>
    </source>
</evidence>
<dbReference type="GO" id="GO:0006508">
    <property type="term" value="P:proteolysis"/>
    <property type="evidence" value="ECO:0007669"/>
    <property type="project" value="InterPro"/>
</dbReference>
<feature type="chain" id="PRO_5032498636" evidence="1">
    <location>
        <begin position="22"/>
        <end position="317"/>
    </location>
</feature>
<organism evidence="3 4">
    <name type="scientific">Haloferula luteola</name>
    <dbReference type="NCBI Taxonomy" id="595692"/>
    <lineage>
        <taxon>Bacteria</taxon>
        <taxon>Pseudomonadati</taxon>
        <taxon>Verrucomicrobiota</taxon>
        <taxon>Verrucomicrobiia</taxon>
        <taxon>Verrucomicrobiales</taxon>
        <taxon>Verrucomicrobiaceae</taxon>
        <taxon>Haloferula</taxon>
    </lineage>
</organism>
<protein>
    <submittedName>
        <fullName evidence="3">D-alanyl-D-alanine carboxypeptidase</fullName>
    </submittedName>
</protein>
<dbReference type="AlphaFoldDB" id="A0A840VEF3"/>
<dbReference type="Pfam" id="PF00768">
    <property type="entry name" value="Peptidase_S11"/>
    <property type="match status" value="1"/>
</dbReference>
<keyword evidence="3" id="KW-0378">Hydrolase</keyword>
<keyword evidence="3" id="KW-0645">Protease</keyword>
<evidence type="ECO:0000313" key="3">
    <source>
        <dbReference type="EMBL" id="MBB5352209.1"/>
    </source>
</evidence>
<dbReference type="InterPro" id="IPR012338">
    <property type="entry name" value="Beta-lactam/transpept-like"/>
</dbReference>
<dbReference type="Proteomes" id="UP000557717">
    <property type="component" value="Unassembled WGS sequence"/>
</dbReference>
<proteinExistence type="predicted"/>
<feature type="domain" description="Peptidase S11 D-alanyl-D-alanine carboxypeptidase A N-terminal" evidence="2">
    <location>
        <begin position="22"/>
        <end position="249"/>
    </location>
</feature>